<feature type="domain" description="SHSP" evidence="3">
    <location>
        <begin position="13"/>
        <end position="123"/>
    </location>
</feature>
<dbReference type="InterPro" id="IPR031107">
    <property type="entry name" value="Small_HSP"/>
</dbReference>
<dbReference type="CDD" id="cd06464">
    <property type="entry name" value="ACD_sHsps-like"/>
    <property type="match status" value="1"/>
</dbReference>
<dbReference type="SUPFAM" id="SSF49764">
    <property type="entry name" value="HSP20-like chaperones"/>
    <property type="match status" value="1"/>
</dbReference>
<evidence type="ECO:0000313" key="5">
    <source>
        <dbReference type="Proteomes" id="UP000078396"/>
    </source>
</evidence>
<evidence type="ECO:0000256" key="2">
    <source>
        <dbReference type="RuleBase" id="RU003616"/>
    </source>
</evidence>
<reference evidence="4 5" key="1">
    <citation type="submission" date="2016-04" db="EMBL/GenBank/DDBJ databases">
        <title>Draft Genome Sequences of Staphylococcus capitis Strain H36, S. capitis Strain H65, S. cohnii Strain H62, S. hominis Strain H69, Mycobacterium iranicum Strain H39, Plantibacter sp. Strain H53, Pseudomonas oryzihabitans Strain H72, and Microbacterium sp. Strain H83, isolated from residential settings.</title>
        <authorList>
            <person name="Lymperopoulou D."/>
            <person name="Adams R.I."/>
            <person name="Lindow S."/>
            <person name="Coil D.A."/>
            <person name="Jospin G."/>
            <person name="Eisen J.A."/>
        </authorList>
    </citation>
    <scope>NUCLEOTIDE SEQUENCE [LARGE SCALE GENOMIC DNA]</scope>
    <source>
        <strain evidence="4 5">H39</strain>
    </source>
</reference>
<name>A0A178M1K5_MYCIR</name>
<dbReference type="InterPro" id="IPR008978">
    <property type="entry name" value="HSP20-like_chaperone"/>
</dbReference>
<gene>
    <name evidence="4" type="ORF">A4X20_03185</name>
</gene>
<organism evidence="4 5">
    <name type="scientific">Mycolicibacterium iranicum</name>
    <name type="common">Mycobacterium iranicum</name>
    <dbReference type="NCBI Taxonomy" id="912594"/>
    <lineage>
        <taxon>Bacteria</taxon>
        <taxon>Bacillati</taxon>
        <taxon>Actinomycetota</taxon>
        <taxon>Actinomycetes</taxon>
        <taxon>Mycobacteriales</taxon>
        <taxon>Mycobacteriaceae</taxon>
        <taxon>Mycolicibacterium</taxon>
    </lineage>
</organism>
<dbReference type="InterPro" id="IPR002068">
    <property type="entry name" value="A-crystallin/Hsp20_dom"/>
</dbReference>
<comment type="caution">
    <text evidence="4">The sequence shown here is derived from an EMBL/GenBank/DDBJ whole genome shotgun (WGS) entry which is preliminary data.</text>
</comment>
<evidence type="ECO:0000259" key="3">
    <source>
        <dbReference type="PROSITE" id="PS01031"/>
    </source>
</evidence>
<dbReference type="Gene3D" id="2.60.40.790">
    <property type="match status" value="1"/>
</dbReference>
<sequence>MGRRRPSGEFENLYTELWSPEADILETDSAYIVEVELPGVWHKDVDVSLNGNELVVTGAVKEREREGLFRRRTRKVGEFEFRATLPGPLREDEVEASLAYGVLRVYVPKAESAKTRKIPVSDSSDAPT</sequence>
<evidence type="ECO:0000313" key="4">
    <source>
        <dbReference type="EMBL" id="OAN41859.1"/>
    </source>
</evidence>
<dbReference type="PROSITE" id="PS01031">
    <property type="entry name" value="SHSP"/>
    <property type="match status" value="1"/>
</dbReference>
<comment type="similarity">
    <text evidence="1 2">Belongs to the small heat shock protein (HSP20) family.</text>
</comment>
<dbReference type="AlphaFoldDB" id="A0A178M1K5"/>
<protein>
    <recommendedName>
        <fullName evidence="3">SHSP domain-containing protein</fullName>
    </recommendedName>
</protein>
<dbReference type="Proteomes" id="UP000078396">
    <property type="component" value="Unassembled WGS sequence"/>
</dbReference>
<proteinExistence type="inferred from homology"/>
<accession>A0A178M1K5</accession>
<dbReference type="EMBL" id="LWCS01000002">
    <property type="protein sequence ID" value="OAN41859.1"/>
    <property type="molecule type" value="Genomic_DNA"/>
</dbReference>
<evidence type="ECO:0000256" key="1">
    <source>
        <dbReference type="PROSITE-ProRule" id="PRU00285"/>
    </source>
</evidence>
<dbReference type="Pfam" id="PF00011">
    <property type="entry name" value="HSP20"/>
    <property type="match status" value="1"/>
</dbReference>
<dbReference type="PANTHER" id="PTHR11527">
    <property type="entry name" value="HEAT-SHOCK PROTEIN 20 FAMILY MEMBER"/>
    <property type="match status" value="1"/>
</dbReference>